<dbReference type="GO" id="GO:0005524">
    <property type="term" value="F:ATP binding"/>
    <property type="evidence" value="ECO:0007669"/>
    <property type="project" value="UniProtKB-KW"/>
</dbReference>
<feature type="compositionally biased region" description="Polar residues" evidence="17">
    <location>
        <begin position="1260"/>
        <end position="1270"/>
    </location>
</feature>
<dbReference type="InterPro" id="IPR000095">
    <property type="entry name" value="CRIB_dom"/>
</dbReference>
<dbReference type="PROSITE" id="PS50003">
    <property type="entry name" value="PH_DOMAIN"/>
    <property type="match status" value="1"/>
</dbReference>
<evidence type="ECO:0000256" key="6">
    <source>
        <dbReference type="ARBA" id="ARBA00022507"/>
    </source>
</evidence>
<evidence type="ECO:0000256" key="5">
    <source>
        <dbReference type="ARBA" id="ARBA00022467"/>
    </source>
</evidence>
<feature type="domain" description="EF-hand" evidence="22">
    <location>
        <begin position="484"/>
        <end position="519"/>
    </location>
</feature>
<evidence type="ECO:0000256" key="9">
    <source>
        <dbReference type="ARBA" id="ARBA00022737"/>
    </source>
</evidence>
<evidence type="ECO:0000313" key="24">
    <source>
        <dbReference type="Proteomes" id="UP000572817"/>
    </source>
</evidence>
<evidence type="ECO:0000256" key="7">
    <source>
        <dbReference type="ARBA" id="ARBA00022527"/>
    </source>
</evidence>
<dbReference type="SMART" id="SM01184">
    <property type="entry name" value="efhand_Ca_insen"/>
    <property type="match status" value="1"/>
</dbReference>
<dbReference type="InterPro" id="IPR001589">
    <property type="entry name" value="Actinin_actin-bd_CS"/>
</dbReference>
<dbReference type="SMART" id="SM00285">
    <property type="entry name" value="PBD"/>
    <property type="match status" value="1"/>
</dbReference>
<comment type="caution">
    <text evidence="23">The sequence shown here is derived from an EMBL/GenBank/DDBJ whole genome shotgun (WGS) entry which is preliminary data.</text>
</comment>
<feature type="domain" description="CRIB" evidence="21">
    <location>
        <begin position="1155"/>
        <end position="1168"/>
    </location>
</feature>
<evidence type="ECO:0000256" key="3">
    <source>
        <dbReference type="ARBA" id="ARBA00010255"/>
    </source>
</evidence>
<dbReference type="InterPro" id="IPR011993">
    <property type="entry name" value="PH-like_dom_sf"/>
</dbReference>
<dbReference type="CDD" id="cd00051">
    <property type="entry name" value="EFh"/>
    <property type="match status" value="1"/>
</dbReference>
<dbReference type="Gene3D" id="1.10.238.10">
    <property type="entry name" value="EF-hand"/>
    <property type="match status" value="2"/>
</dbReference>
<feature type="domain" description="Protein kinase" evidence="19">
    <location>
        <begin position="1512"/>
        <end position="1781"/>
    </location>
</feature>
<dbReference type="InterPro" id="IPR036872">
    <property type="entry name" value="CH_dom_sf"/>
</dbReference>
<gene>
    <name evidence="23" type="ORF">GTA08_BOTSDO09173</name>
</gene>
<dbReference type="PROSITE" id="PS00019">
    <property type="entry name" value="ACTININ_1"/>
    <property type="match status" value="1"/>
</dbReference>
<dbReference type="CDD" id="cd13279">
    <property type="entry name" value="PH_Cla4_Ste20"/>
    <property type="match status" value="1"/>
</dbReference>
<feature type="compositionally biased region" description="Basic and acidic residues" evidence="17">
    <location>
        <begin position="947"/>
        <end position="958"/>
    </location>
</feature>
<evidence type="ECO:0000256" key="11">
    <source>
        <dbReference type="ARBA" id="ARBA00022777"/>
    </source>
</evidence>
<feature type="compositionally biased region" description="Polar residues" evidence="17">
    <location>
        <begin position="962"/>
        <end position="974"/>
    </location>
</feature>
<dbReference type="InterPro" id="IPR002048">
    <property type="entry name" value="EF_hand_dom"/>
</dbReference>
<evidence type="ECO:0000256" key="8">
    <source>
        <dbReference type="ARBA" id="ARBA00022679"/>
    </source>
</evidence>
<dbReference type="FunFam" id="1.10.238.10:FF:000097">
    <property type="entry name" value="Alpha-actinin, sarcomeric (F-actin cross linking protein)"/>
    <property type="match status" value="1"/>
</dbReference>
<evidence type="ECO:0000256" key="1">
    <source>
        <dbReference type="ARBA" id="ARBA00006826"/>
    </source>
</evidence>
<keyword evidence="11" id="KW-0418">Kinase</keyword>
<evidence type="ECO:0000256" key="17">
    <source>
        <dbReference type="SAM" id="MobiDB-lite"/>
    </source>
</evidence>
<keyword evidence="9" id="KW-0677">Repeat</keyword>
<dbReference type="PROSITE" id="PS50222">
    <property type="entry name" value="EF_HAND_2"/>
    <property type="match status" value="1"/>
</dbReference>
<feature type="domain" description="Calponin-homology (CH)" evidence="20">
    <location>
        <begin position="124"/>
        <end position="230"/>
    </location>
</feature>
<keyword evidence="13" id="KW-0067">ATP-binding</keyword>
<evidence type="ECO:0000313" key="23">
    <source>
        <dbReference type="EMBL" id="KAF4302905.1"/>
    </source>
</evidence>
<dbReference type="EMBL" id="WWBZ02000062">
    <property type="protein sequence ID" value="KAF4302905.1"/>
    <property type="molecule type" value="Genomic_DNA"/>
</dbReference>
<dbReference type="Gene3D" id="1.10.510.10">
    <property type="entry name" value="Transferase(Phosphotransferase) domain 1"/>
    <property type="match status" value="1"/>
</dbReference>
<dbReference type="CDD" id="cd21291">
    <property type="entry name" value="CH_SpAIN1-like_rpt2"/>
    <property type="match status" value="1"/>
</dbReference>
<keyword evidence="14" id="KW-0009">Actin-binding</keyword>
<dbReference type="CDD" id="cd01093">
    <property type="entry name" value="CRIB_PAK_like"/>
    <property type="match status" value="1"/>
</dbReference>
<dbReference type="InterPro" id="IPR036936">
    <property type="entry name" value="CRIB_dom_sf"/>
</dbReference>
<dbReference type="PROSITE" id="PS50108">
    <property type="entry name" value="CRIB"/>
    <property type="match status" value="1"/>
</dbReference>
<dbReference type="Pfam" id="PF00307">
    <property type="entry name" value="CH"/>
    <property type="match status" value="2"/>
</dbReference>
<dbReference type="Gene3D" id="3.30.200.20">
    <property type="entry name" value="Phosphorylase Kinase, domain 1"/>
    <property type="match status" value="1"/>
</dbReference>
<evidence type="ECO:0000259" key="22">
    <source>
        <dbReference type="PROSITE" id="PS50222"/>
    </source>
</evidence>
<evidence type="ECO:0000259" key="18">
    <source>
        <dbReference type="PROSITE" id="PS50003"/>
    </source>
</evidence>
<dbReference type="Gene3D" id="1.10.418.10">
    <property type="entry name" value="Calponin-like domain"/>
    <property type="match status" value="2"/>
</dbReference>
<dbReference type="InterPro" id="IPR018247">
    <property type="entry name" value="EF_Hand_1_Ca_BS"/>
</dbReference>
<reference evidence="23" key="1">
    <citation type="submission" date="2020-04" db="EMBL/GenBank/DDBJ databases">
        <title>Genome Assembly and Annotation of Botryosphaeria dothidea sdau 11-99, a Latent Pathogen of Apple Fruit Ring Rot in China.</title>
        <authorList>
            <person name="Yu C."/>
            <person name="Diao Y."/>
            <person name="Lu Q."/>
            <person name="Zhao J."/>
            <person name="Cui S."/>
            <person name="Peng C."/>
            <person name="He B."/>
            <person name="Liu H."/>
        </authorList>
    </citation>
    <scope>NUCLEOTIDE SEQUENCE [LARGE SCALE GENOMIC DNA]</scope>
    <source>
        <strain evidence="23">Sdau11-99</strain>
    </source>
</reference>
<dbReference type="GO" id="GO:0004674">
    <property type="term" value="F:protein serine/threonine kinase activity"/>
    <property type="evidence" value="ECO:0007669"/>
    <property type="project" value="UniProtKB-KW"/>
</dbReference>
<dbReference type="InterPro" id="IPR033923">
    <property type="entry name" value="PAK_BD"/>
</dbReference>
<evidence type="ECO:0000256" key="12">
    <source>
        <dbReference type="ARBA" id="ARBA00022837"/>
    </source>
</evidence>
<dbReference type="InterPro" id="IPR011009">
    <property type="entry name" value="Kinase-like_dom_sf"/>
</dbReference>
<keyword evidence="7" id="KW-0723">Serine/threonine-protein kinase</keyword>
<evidence type="ECO:0000256" key="4">
    <source>
        <dbReference type="ARBA" id="ARBA00012513"/>
    </source>
</evidence>
<dbReference type="Gene3D" id="3.90.810.10">
    <property type="entry name" value="CRIB domain"/>
    <property type="match status" value="1"/>
</dbReference>
<evidence type="ECO:0000259" key="20">
    <source>
        <dbReference type="PROSITE" id="PS50021"/>
    </source>
</evidence>
<dbReference type="GO" id="GO:0051693">
    <property type="term" value="P:actin filament capping"/>
    <property type="evidence" value="ECO:0007669"/>
    <property type="project" value="UniProtKB-KW"/>
</dbReference>
<evidence type="ECO:0000259" key="21">
    <source>
        <dbReference type="PROSITE" id="PS50108"/>
    </source>
</evidence>
<dbReference type="FunFam" id="1.10.418.10:FF:000077">
    <property type="entry name" value="Related to alpha-actinin"/>
    <property type="match status" value="1"/>
</dbReference>
<dbReference type="PROSITE" id="PS00020">
    <property type="entry name" value="ACTININ_2"/>
    <property type="match status" value="1"/>
</dbReference>
<keyword evidence="5" id="KW-0117">Actin capping</keyword>
<keyword evidence="6" id="KW-0589">Pheromone response</keyword>
<dbReference type="FunFam" id="3.90.810.10:FF:000005">
    <property type="entry name" value="Non-specific serine/threonine protein kinase"/>
    <property type="match status" value="1"/>
</dbReference>
<dbReference type="FunFam" id="1.20.58.60:FF:000138">
    <property type="entry name" value="Alpha-actinin, sarcomeric"/>
    <property type="match status" value="1"/>
</dbReference>
<evidence type="ECO:0000256" key="10">
    <source>
        <dbReference type="ARBA" id="ARBA00022741"/>
    </source>
</evidence>
<feature type="compositionally biased region" description="Polar residues" evidence="17">
    <location>
        <begin position="999"/>
        <end position="1018"/>
    </location>
</feature>
<sequence>MAPLEQQWVIVQQKTFTKWLNSKLSVRGLAIKDLCTDLSDGTLLIHLLEILSQESLGKYASKPKLRVQKFENVNKALDFVRSRSIQLVNMGAEDVVDGNRKIILGLIWTLILRFTISDISDQGLSAKEGLLLWCQRKTACYDEVEVRDFSSSWNDGLAFCALLDIHRPDLIDFDALDKNDHYGNMKLAFEIANNEIGIPDLLDVEDVCDVAKPDERSLMTYIAYWFHAFSQMEKVENAGRRVEKFVQSMQGAWEMQNSFERRMRELLRQIAEQKKEWDEAVFDGTYADAKNQAGLFTGYRRTKKREWVAEKSDLTSLLGNIKTKLSTYRLRPYTPPPELSLEALDQAWAGLMSAERARSSVINETIRDIKNALRRSFADKANDLALALNTLSVSLSGLEGDVEDQRQHTQKLSENVQPLDQFLEIIAGIDKQCQEANIEENDFTTYTYDELEYELSLVKASVSKKLAFLENQMVARNMTNLTPIQLEEFESVFRHFDRDMSNSLTELEFSAALASLGLVYDEDEMHERFMETSEGSNYVSFEQFIRFMVSETEDQNNAEQVFESFREVADGKPYVTELDLRHSLVPDEIIDDLIRQMPEHKGPDLQEDRDLPKEAEEELMAMHPKLMISNGGRAWELGVHSIRGGRRKAVFSFCNGRRCIGSAWWGFCALRPDAIGIGSISDKASRRPGVTAGAVVIYYVRAGLSGGVLGLVLYLRRSISETRRGGCAPYTSQADGGDSAARDAVGSQGLGATHQASFAVGACGLRAAALLRRSQWSAGSFLEILASRSSSGGCPIAAGRLVRRLCRVSQGLRAPSSGRGIQFTAARASRLQVCNHRSAPGIPPTPRRPCQNLSHARTRSPLHCSCTRSPCSLARSKLRQSATANAAQACFPPAGSAARSIDSVRTAAVARMSLTNSSQSTQPSAYGPLALLLFLFPGTQLRRRVVDCPSESRPERPLDVGQVTSAMASHSQPMYSRDQFMNPGPAPKPPADRPRLALTPSTQGLPGNMSQMSLNSPGLNGATPIQRHNTGSEKSGKDNIIKDGWAKVKEDGMLKGMFWSEKYLVLREYQLDFLKSNNSPKVSFTIYLRDVTNIQRSEDYPYSFEIIRTAATANNGQSPPRDGPTKQLICKVETDDEVYAWIDSIYQRCPSMGGVSNPTNFTHRVHVGFDPTSGAFVGLPQEWERLLTASAITKDDYQKNPKAVLEVLEFYTEKLVKRAEDPAQFSSLTPTPGAEPNKQLGYSSSGASVAGPRPGPPNGFQRQDSYGTVKSQASGNSQQSYQQAQADARLEEERRRRKEEERRQREREEQRREVERREREELAAYNASLPQKSVPMAKQELGGYTDNSRDNSPARPQQDRYNPSRAAPPAPTANKQPPGSLRQMAAQRPAPPAPKTQNGYQGSSQTKIPAKPQQSSQQQRYPPGQGPGHTRSPNGASASSQARSPAAPKPLNIATKQPTGAPKNDAVKAAEAALTKKEDAPRKEVRMSAMSETEVMAKLREVVSKEKPLESYNKQKKIGQGASGSVYVARIRENAPSRTAKRLLAEHGPRAQVAIKQMDLRNQPRKELIVNEIIVMKDSVHPNIVNFLDAFLQEEASELWVVMEFMEGGALTDVIDNNPSISEDQIATICLETCKGLEHLHNQNIIHRDIKSDNVLLDGRGNVKITDFGFCAKLTEQRSKRATMVGTPYWMAPEVVKQKEYGSKVDIWSLGIMAIEMIESEPPYLNEEPLKALYLIATNGTPRLKKPEKLSKELKAFLSVCLCVDVRSRATASELLSHEFLKNGCGLSSLASLLAFRKSSSH</sequence>
<dbReference type="Gene3D" id="2.30.29.30">
    <property type="entry name" value="Pleckstrin-homology domain (PH domain)/Phosphotyrosine-binding domain (PTB)"/>
    <property type="match status" value="1"/>
</dbReference>
<keyword evidence="24" id="KW-1185">Reference proteome</keyword>
<evidence type="ECO:0000256" key="16">
    <source>
        <dbReference type="ARBA" id="ARBA00048679"/>
    </source>
</evidence>
<dbReference type="InterPro" id="IPR011992">
    <property type="entry name" value="EF-hand-dom_pair"/>
</dbReference>
<dbReference type="SMART" id="SM00220">
    <property type="entry name" value="S_TKc"/>
    <property type="match status" value="1"/>
</dbReference>
<keyword evidence="10" id="KW-0547">Nucleotide-binding</keyword>
<dbReference type="EC" id="2.7.11.1" evidence="4"/>
<proteinExistence type="inferred from homology"/>
<dbReference type="GO" id="GO:0003779">
    <property type="term" value="F:actin binding"/>
    <property type="evidence" value="ECO:0007669"/>
    <property type="project" value="UniProtKB-KW"/>
</dbReference>
<evidence type="ECO:0000259" key="19">
    <source>
        <dbReference type="PROSITE" id="PS50011"/>
    </source>
</evidence>
<dbReference type="Pfam" id="PF00069">
    <property type="entry name" value="Pkinase"/>
    <property type="match status" value="1"/>
</dbReference>
<keyword evidence="8" id="KW-0808">Transferase</keyword>
<dbReference type="PROSITE" id="PS00018">
    <property type="entry name" value="EF_HAND_1"/>
    <property type="match status" value="1"/>
</dbReference>
<keyword evidence="12" id="KW-0106">Calcium</keyword>
<dbReference type="Pfam" id="PF15413">
    <property type="entry name" value="PH_11"/>
    <property type="match status" value="1"/>
</dbReference>
<dbReference type="InterPro" id="IPR001715">
    <property type="entry name" value="CH_dom"/>
</dbReference>
<dbReference type="InterPro" id="IPR001849">
    <property type="entry name" value="PH_domain"/>
</dbReference>
<dbReference type="FunFam" id="1.10.510.10:FF:000139">
    <property type="entry name" value="Non-specific serine/threonine protein kinase"/>
    <property type="match status" value="1"/>
</dbReference>
<dbReference type="PROSITE" id="PS50021">
    <property type="entry name" value="CH"/>
    <property type="match status" value="2"/>
</dbReference>
<feature type="domain" description="PH" evidence="18">
    <location>
        <begin position="1039"/>
        <end position="1150"/>
    </location>
</feature>
<comment type="similarity">
    <text evidence="2">Belongs to the protein kinase superfamily. STE Ser/Thr protein kinase family. STE20 subfamily.</text>
</comment>
<dbReference type="CDD" id="cd21215">
    <property type="entry name" value="CH_SpAIN1-like_rpt1"/>
    <property type="match status" value="1"/>
</dbReference>
<dbReference type="Pfam" id="PF00786">
    <property type="entry name" value="PBD"/>
    <property type="match status" value="1"/>
</dbReference>
<dbReference type="InterPro" id="IPR000719">
    <property type="entry name" value="Prot_kinase_dom"/>
</dbReference>
<feature type="compositionally biased region" description="Polar residues" evidence="17">
    <location>
        <begin position="1395"/>
        <end position="1407"/>
    </location>
</feature>
<dbReference type="FunFam" id="1.10.418.10:FF:000030">
    <property type="entry name" value="Related to alpha-actinin"/>
    <property type="match status" value="1"/>
</dbReference>
<dbReference type="SMART" id="SM00033">
    <property type="entry name" value="CH"/>
    <property type="match status" value="2"/>
</dbReference>
<dbReference type="PANTHER" id="PTHR11915">
    <property type="entry name" value="SPECTRIN/FILAMIN RELATED CYTOSKELETAL PROTEIN"/>
    <property type="match status" value="1"/>
</dbReference>
<evidence type="ECO:0000256" key="2">
    <source>
        <dbReference type="ARBA" id="ARBA00008874"/>
    </source>
</evidence>
<dbReference type="GO" id="GO:0005509">
    <property type="term" value="F:calcium ion binding"/>
    <property type="evidence" value="ECO:0007669"/>
    <property type="project" value="InterPro"/>
</dbReference>
<feature type="domain" description="Calponin-homology (CH)" evidence="20">
    <location>
        <begin position="10"/>
        <end position="115"/>
    </location>
</feature>
<dbReference type="SUPFAM" id="SSF47473">
    <property type="entry name" value="EF-hand"/>
    <property type="match status" value="1"/>
</dbReference>
<dbReference type="InterPro" id="IPR014837">
    <property type="entry name" value="EF-hand_Ca_insen"/>
</dbReference>
<dbReference type="Proteomes" id="UP000572817">
    <property type="component" value="Unassembled WGS sequence"/>
</dbReference>
<dbReference type="SMART" id="SM00233">
    <property type="entry name" value="PH"/>
    <property type="match status" value="1"/>
</dbReference>
<feature type="region of interest" description="Disordered" evidence="17">
    <location>
        <begin position="947"/>
        <end position="1038"/>
    </location>
</feature>
<feature type="compositionally biased region" description="Basic and acidic residues" evidence="17">
    <location>
        <begin position="1288"/>
        <end position="1322"/>
    </location>
</feature>
<feature type="compositionally biased region" description="Low complexity" evidence="17">
    <location>
        <begin position="1436"/>
        <end position="1450"/>
    </location>
</feature>
<comment type="catalytic activity">
    <reaction evidence="16">
        <text>L-seryl-[protein] + ATP = O-phospho-L-seryl-[protein] + ADP + H(+)</text>
        <dbReference type="Rhea" id="RHEA:17989"/>
        <dbReference type="Rhea" id="RHEA-COMP:9863"/>
        <dbReference type="Rhea" id="RHEA-COMP:11604"/>
        <dbReference type="ChEBI" id="CHEBI:15378"/>
        <dbReference type="ChEBI" id="CHEBI:29999"/>
        <dbReference type="ChEBI" id="CHEBI:30616"/>
        <dbReference type="ChEBI" id="CHEBI:83421"/>
        <dbReference type="ChEBI" id="CHEBI:456216"/>
        <dbReference type="EC" id="2.7.11.1"/>
    </reaction>
</comment>
<organism evidence="23 24">
    <name type="scientific">Botryosphaeria dothidea</name>
    <dbReference type="NCBI Taxonomy" id="55169"/>
    <lineage>
        <taxon>Eukaryota</taxon>
        <taxon>Fungi</taxon>
        <taxon>Dikarya</taxon>
        <taxon>Ascomycota</taxon>
        <taxon>Pezizomycotina</taxon>
        <taxon>Dothideomycetes</taxon>
        <taxon>Dothideomycetes incertae sedis</taxon>
        <taxon>Botryosphaeriales</taxon>
        <taxon>Botryosphaeriaceae</taxon>
        <taxon>Botryosphaeria</taxon>
    </lineage>
</organism>
<dbReference type="SUPFAM" id="SSF50729">
    <property type="entry name" value="PH domain-like"/>
    <property type="match status" value="1"/>
</dbReference>
<feature type="region of interest" description="Disordered" evidence="17">
    <location>
        <begin position="1223"/>
        <end position="1489"/>
    </location>
</feature>
<dbReference type="GO" id="GO:0019236">
    <property type="term" value="P:response to pheromone"/>
    <property type="evidence" value="ECO:0007669"/>
    <property type="project" value="UniProtKB-KW"/>
</dbReference>
<dbReference type="PROSITE" id="PS00108">
    <property type="entry name" value="PROTEIN_KINASE_ST"/>
    <property type="match status" value="1"/>
</dbReference>
<dbReference type="FunFam" id="3.30.200.20:FF:000535">
    <property type="entry name" value="Non-specific serine/threonine protein kinase"/>
    <property type="match status" value="1"/>
</dbReference>
<evidence type="ECO:0000256" key="15">
    <source>
        <dbReference type="ARBA" id="ARBA00047899"/>
    </source>
</evidence>
<protein>
    <recommendedName>
        <fullName evidence="4">non-specific serine/threonine protein kinase</fullName>
        <ecNumber evidence="4">2.7.11.1</ecNumber>
    </recommendedName>
</protein>
<feature type="compositionally biased region" description="Basic and acidic residues" evidence="17">
    <location>
        <begin position="1474"/>
        <end position="1486"/>
    </location>
</feature>
<comment type="catalytic activity">
    <reaction evidence="15">
        <text>L-threonyl-[protein] + ATP = O-phospho-L-threonyl-[protein] + ADP + H(+)</text>
        <dbReference type="Rhea" id="RHEA:46608"/>
        <dbReference type="Rhea" id="RHEA-COMP:11060"/>
        <dbReference type="Rhea" id="RHEA-COMP:11605"/>
        <dbReference type="ChEBI" id="CHEBI:15378"/>
        <dbReference type="ChEBI" id="CHEBI:30013"/>
        <dbReference type="ChEBI" id="CHEBI:30616"/>
        <dbReference type="ChEBI" id="CHEBI:61977"/>
        <dbReference type="ChEBI" id="CHEBI:456216"/>
        <dbReference type="EC" id="2.7.11.1"/>
    </reaction>
</comment>
<dbReference type="Pfam" id="PF08726">
    <property type="entry name" value="EFhand_Ca_insen"/>
    <property type="match status" value="1"/>
</dbReference>
<feature type="compositionally biased region" description="Polar residues" evidence="17">
    <location>
        <begin position="1350"/>
        <end position="1361"/>
    </location>
</feature>
<dbReference type="FunFam" id="1.10.238.10:FF:000223">
    <property type="entry name" value="Related to alpha-actinin"/>
    <property type="match status" value="1"/>
</dbReference>
<dbReference type="Gene3D" id="1.20.58.60">
    <property type="match status" value="2"/>
</dbReference>
<dbReference type="OrthoDB" id="248923at2759"/>
<dbReference type="SUPFAM" id="SSF46966">
    <property type="entry name" value="Spectrin repeat"/>
    <property type="match status" value="2"/>
</dbReference>
<feature type="compositionally biased region" description="Low complexity" evidence="17">
    <location>
        <begin position="1271"/>
        <end position="1287"/>
    </location>
</feature>
<dbReference type="PROSITE" id="PS50011">
    <property type="entry name" value="PROTEIN_KINASE_DOM"/>
    <property type="match status" value="1"/>
</dbReference>
<dbReference type="CDD" id="cd06614">
    <property type="entry name" value="STKc_PAK"/>
    <property type="match status" value="1"/>
</dbReference>
<accession>A0A8H4MZ61</accession>
<name>A0A8H4MZ61_9PEZI</name>
<dbReference type="FunFam" id="1.20.58.60:FF:000279">
    <property type="entry name" value="Calponin domain-containing protein"/>
    <property type="match status" value="1"/>
</dbReference>
<feature type="compositionally biased region" description="Low complexity" evidence="17">
    <location>
        <begin position="1412"/>
        <end position="1423"/>
    </location>
</feature>
<dbReference type="SUPFAM" id="SSF47576">
    <property type="entry name" value="Calponin-homology domain, CH-domain"/>
    <property type="match status" value="1"/>
</dbReference>
<dbReference type="InterPro" id="IPR008271">
    <property type="entry name" value="Ser/Thr_kinase_AS"/>
</dbReference>
<comment type="similarity">
    <text evidence="1">Belongs to the spectrin family.</text>
</comment>
<dbReference type="SUPFAM" id="SSF56112">
    <property type="entry name" value="Protein kinase-like (PK-like)"/>
    <property type="match status" value="1"/>
</dbReference>
<evidence type="ECO:0000256" key="14">
    <source>
        <dbReference type="ARBA" id="ARBA00023203"/>
    </source>
</evidence>
<comment type="similarity">
    <text evidence="3">Belongs to the alpha-actinin family.</text>
</comment>
<evidence type="ECO:0000256" key="13">
    <source>
        <dbReference type="ARBA" id="ARBA00022840"/>
    </source>
</evidence>